<dbReference type="PANTHER" id="PTHR33964:SF1">
    <property type="entry name" value="RE45066P"/>
    <property type="match status" value="1"/>
</dbReference>
<evidence type="ECO:0000256" key="1">
    <source>
        <dbReference type="SAM" id="SignalP"/>
    </source>
</evidence>
<name>A0AAV4R6V5_9ARAC</name>
<feature type="chain" id="PRO_5043808726" evidence="1">
    <location>
        <begin position="20"/>
        <end position="238"/>
    </location>
</feature>
<protein>
    <submittedName>
        <fullName evidence="2">Uncharacterized protein</fullName>
    </submittedName>
</protein>
<organism evidence="2 3">
    <name type="scientific">Caerostris darwini</name>
    <dbReference type="NCBI Taxonomy" id="1538125"/>
    <lineage>
        <taxon>Eukaryota</taxon>
        <taxon>Metazoa</taxon>
        <taxon>Ecdysozoa</taxon>
        <taxon>Arthropoda</taxon>
        <taxon>Chelicerata</taxon>
        <taxon>Arachnida</taxon>
        <taxon>Araneae</taxon>
        <taxon>Araneomorphae</taxon>
        <taxon>Entelegynae</taxon>
        <taxon>Araneoidea</taxon>
        <taxon>Araneidae</taxon>
        <taxon>Caerostris</taxon>
    </lineage>
</organism>
<sequence length="238" mass="26224">MKVVIAQLVFLALASRALGAAIENCHFDRLTKCGDPLSAFRKEMGQSFPTTEDQVKKLCSNMDEAYKCAEEFQNKCMTPLQLQTMGFLAEGAQIAYNDFCKEGSKLRTDYLKHAQCIDDTSKTDEAKGYYSYIEAALEDLSEKPPSDRLPTTCCGYKWLDTKFKAIGTEKCGKEAMDSFNNVVEMVVSSLPGVLCSGFEPEGKQCTAVLPPAGAKPKGTIKNSHVAQSFANIYLQDMQ</sequence>
<accession>A0AAV4R6V5</accession>
<dbReference type="Proteomes" id="UP001054837">
    <property type="component" value="Unassembled WGS sequence"/>
</dbReference>
<gene>
    <name evidence="2" type="primary">AVEN_43752_1</name>
    <name evidence="2" type="ORF">CDAR_212321</name>
</gene>
<dbReference type="AlphaFoldDB" id="A0AAV4R6V5"/>
<proteinExistence type="predicted"/>
<evidence type="ECO:0000313" key="3">
    <source>
        <dbReference type="Proteomes" id="UP001054837"/>
    </source>
</evidence>
<comment type="caution">
    <text evidence="2">The sequence shown here is derived from an EMBL/GenBank/DDBJ whole genome shotgun (WGS) entry which is preliminary data.</text>
</comment>
<dbReference type="EMBL" id="BPLQ01005825">
    <property type="protein sequence ID" value="GIY17683.1"/>
    <property type="molecule type" value="Genomic_DNA"/>
</dbReference>
<keyword evidence="1" id="KW-0732">Signal</keyword>
<evidence type="ECO:0000313" key="2">
    <source>
        <dbReference type="EMBL" id="GIY17683.1"/>
    </source>
</evidence>
<feature type="signal peptide" evidence="1">
    <location>
        <begin position="1"/>
        <end position="19"/>
    </location>
</feature>
<dbReference type="PANTHER" id="PTHR33964">
    <property type="entry name" value="RE45066P-RELATED"/>
    <property type="match status" value="1"/>
</dbReference>
<keyword evidence="3" id="KW-1185">Reference proteome</keyword>
<reference evidence="2 3" key="1">
    <citation type="submission" date="2021-06" db="EMBL/GenBank/DDBJ databases">
        <title>Caerostris darwini draft genome.</title>
        <authorList>
            <person name="Kono N."/>
            <person name="Arakawa K."/>
        </authorList>
    </citation>
    <scope>NUCLEOTIDE SEQUENCE [LARGE SCALE GENOMIC DNA]</scope>
</reference>